<reference evidence="1" key="1">
    <citation type="journal article" date="2021" name="Proc. Natl. Acad. Sci. U.S.A.">
        <title>A Catalog of Tens of Thousands of Viruses from Human Metagenomes Reveals Hidden Associations with Chronic Diseases.</title>
        <authorList>
            <person name="Tisza M.J."/>
            <person name="Buck C.B."/>
        </authorList>
    </citation>
    <scope>NUCLEOTIDE SEQUENCE</scope>
    <source>
        <strain evidence="1">Ct5cR14</strain>
    </source>
</reference>
<organism evidence="1">
    <name type="scientific">Podoviridae sp. ct5cR14</name>
    <dbReference type="NCBI Taxonomy" id="2825220"/>
    <lineage>
        <taxon>Viruses</taxon>
        <taxon>Duplodnaviria</taxon>
        <taxon>Heunggongvirae</taxon>
        <taxon>Uroviricota</taxon>
        <taxon>Caudoviricetes</taxon>
    </lineage>
</organism>
<accession>A0A8S5PQ91</accession>
<evidence type="ECO:0000313" key="1">
    <source>
        <dbReference type="EMBL" id="DAE09327.1"/>
    </source>
</evidence>
<protein>
    <submittedName>
        <fullName evidence="1">Uncharacterized protein</fullName>
    </submittedName>
</protein>
<sequence length="51" mass="5866">MLISEFIQQLQDVYDEEGDMEIAIKIDDNDLGSEPIVVKSTVYEQLYIVKS</sequence>
<dbReference type="EMBL" id="BK015486">
    <property type="protein sequence ID" value="DAE09327.1"/>
    <property type="molecule type" value="Genomic_DNA"/>
</dbReference>
<proteinExistence type="predicted"/>
<name>A0A8S5PQ91_9CAUD</name>